<dbReference type="EMBL" id="JAHFXF010000257">
    <property type="protein sequence ID" value="KAG9691728.1"/>
    <property type="molecule type" value="Genomic_DNA"/>
</dbReference>
<dbReference type="Proteomes" id="UP000779574">
    <property type="component" value="Unassembled WGS sequence"/>
</dbReference>
<proteinExistence type="predicted"/>
<organism evidence="3 4">
    <name type="scientific">Aureobasidium melanogenum</name>
    <name type="common">Aureobasidium pullulans var. melanogenum</name>
    <dbReference type="NCBI Taxonomy" id="46634"/>
    <lineage>
        <taxon>Eukaryota</taxon>
        <taxon>Fungi</taxon>
        <taxon>Dikarya</taxon>
        <taxon>Ascomycota</taxon>
        <taxon>Pezizomycotina</taxon>
        <taxon>Dothideomycetes</taxon>
        <taxon>Dothideomycetidae</taxon>
        <taxon>Dothideales</taxon>
        <taxon>Saccotheciaceae</taxon>
        <taxon>Aureobasidium</taxon>
    </lineage>
</organism>
<keyword evidence="2" id="KW-1133">Transmembrane helix</keyword>
<sequence>MSGNVTNTTINTETCGYWMEEGAIPEADSEISGIGAILAFLLSAYITFAIVLVSYLLGSIDKSLLRPVDFYVHRLPSQRRTSPSWHKALQQCVLLLSDQQIVTVIAICIAGFIGLHGHISVYHFQTVIMLAWMSSSVHLSALTMLGDYFRKRHAVLSWRIVGMLVLLVLLLVALVPTASNLWALWWGPDQETHDVRTSWAIPARCFFFKTWGEGVNPDAPLAYLILITSYIWKIGALFKGSRNIFHRRVRGPTEYLLERILHAEALKASRRRKRNSLSCMYYATMTVYIISLAIFEFAASFAASLWWSYVGLVYGTIQIVIPRQQNAWWNNKENEWTFGQIVPLVLLIQPLGAILENYRGRKHKKSADRASLNSEDEEESHELGSMLPQRNTLDEPQPTFSAMFAALEVLRPSQRSVETLEHQIPFYTSTLFATMIVWMQIGVAVISSIVFWIDAESIGYITSHNYFFILIGVGSCLGAMILWTLASIPFSRVFK</sequence>
<feature type="transmembrane region" description="Helical" evidence="2">
    <location>
        <begin position="465"/>
        <end position="486"/>
    </location>
</feature>
<evidence type="ECO:0000313" key="3">
    <source>
        <dbReference type="EMBL" id="KAG9691728.1"/>
    </source>
</evidence>
<name>A0A9P8J9C1_AURME</name>
<protein>
    <submittedName>
        <fullName evidence="3">Uncharacterized protein</fullName>
    </submittedName>
</protein>
<comment type="caution">
    <text evidence="3">The sequence shown here is derived from an EMBL/GenBank/DDBJ whole genome shotgun (WGS) entry which is preliminary data.</text>
</comment>
<dbReference type="PANTHER" id="PTHR37577:SF1">
    <property type="entry name" value="INTEGRAL MEMBRANE PROTEIN"/>
    <property type="match status" value="1"/>
</dbReference>
<feature type="transmembrane region" description="Helical" evidence="2">
    <location>
        <begin position="431"/>
        <end position="453"/>
    </location>
</feature>
<feature type="transmembrane region" description="Helical" evidence="2">
    <location>
        <begin position="34"/>
        <end position="57"/>
    </location>
</feature>
<accession>A0A9P8J9C1</accession>
<feature type="transmembrane region" description="Helical" evidence="2">
    <location>
        <begin position="161"/>
        <end position="185"/>
    </location>
</feature>
<dbReference type="OrthoDB" id="5427664at2759"/>
<feature type="transmembrane region" description="Helical" evidence="2">
    <location>
        <begin position="336"/>
        <end position="355"/>
    </location>
</feature>
<gene>
    <name evidence="3" type="ORF">KCU76_g7243</name>
</gene>
<evidence type="ECO:0000256" key="1">
    <source>
        <dbReference type="SAM" id="MobiDB-lite"/>
    </source>
</evidence>
<reference evidence="3" key="2">
    <citation type="submission" date="2021-08" db="EMBL/GenBank/DDBJ databases">
        <authorList>
            <person name="Gostincar C."/>
            <person name="Sun X."/>
            <person name="Song Z."/>
            <person name="Gunde-Cimerman N."/>
        </authorList>
    </citation>
    <scope>NUCLEOTIDE SEQUENCE</scope>
    <source>
        <strain evidence="3">EXF-9911</strain>
    </source>
</reference>
<feature type="transmembrane region" description="Helical" evidence="2">
    <location>
        <begin position="279"/>
        <end position="307"/>
    </location>
</feature>
<feature type="region of interest" description="Disordered" evidence="1">
    <location>
        <begin position="366"/>
        <end position="390"/>
    </location>
</feature>
<dbReference type="AlphaFoldDB" id="A0A9P8J9C1"/>
<feature type="transmembrane region" description="Helical" evidence="2">
    <location>
        <begin position="101"/>
        <end position="121"/>
    </location>
</feature>
<feature type="transmembrane region" description="Helical" evidence="2">
    <location>
        <begin position="221"/>
        <end position="238"/>
    </location>
</feature>
<feature type="non-terminal residue" evidence="3">
    <location>
        <position position="495"/>
    </location>
</feature>
<keyword evidence="2" id="KW-0472">Membrane</keyword>
<feature type="transmembrane region" description="Helical" evidence="2">
    <location>
        <begin position="127"/>
        <end position="149"/>
    </location>
</feature>
<dbReference type="InterPro" id="IPR053018">
    <property type="entry name" value="Elsinochrome_Biosynth-Asso"/>
</dbReference>
<reference evidence="3" key="1">
    <citation type="journal article" date="2021" name="J Fungi (Basel)">
        <title>Virulence traits and population genomics of the black yeast Aureobasidium melanogenum.</title>
        <authorList>
            <person name="Cernosa A."/>
            <person name="Sun X."/>
            <person name="Gostincar C."/>
            <person name="Fang C."/>
            <person name="Gunde-Cimerman N."/>
            <person name="Song Z."/>
        </authorList>
    </citation>
    <scope>NUCLEOTIDE SEQUENCE</scope>
    <source>
        <strain evidence="3">EXF-9911</strain>
    </source>
</reference>
<evidence type="ECO:0000313" key="4">
    <source>
        <dbReference type="Proteomes" id="UP000779574"/>
    </source>
</evidence>
<evidence type="ECO:0000256" key="2">
    <source>
        <dbReference type="SAM" id="Phobius"/>
    </source>
</evidence>
<keyword evidence="2" id="KW-0812">Transmembrane</keyword>
<dbReference type="PANTHER" id="PTHR37577">
    <property type="entry name" value="INTEGRAL MEMBRANE PROTEIN"/>
    <property type="match status" value="1"/>
</dbReference>